<dbReference type="Gene3D" id="1.10.10.10">
    <property type="entry name" value="Winged helix-like DNA-binding domain superfamily/Winged helix DNA-binding domain"/>
    <property type="match status" value="1"/>
</dbReference>
<comment type="similarity">
    <text evidence="1">Belongs to the sigma-70 factor family. ECF subfamily.</text>
</comment>
<dbReference type="Pfam" id="PF04542">
    <property type="entry name" value="Sigma70_r2"/>
    <property type="match status" value="1"/>
</dbReference>
<dbReference type="SUPFAM" id="SSF88946">
    <property type="entry name" value="Sigma2 domain of RNA polymerase sigma factors"/>
    <property type="match status" value="1"/>
</dbReference>
<evidence type="ECO:0000313" key="7">
    <source>
        <dbReference type="EMBL" id="TLD68395.1"/>
    </source>
</evidence>
<dbReference type="InterPro" id="IPR013324">
    <property type="entry name" value="RNA_pol_sigma_r3/r4-like"/>
</dbReference>
<evidence type="ECO:0000256" key="2">
    <source>
        <dbReference type="ARBA" id="ARBA00023015"/>
    </source>
</evidence>
<evidence type="ECO:0000256" key="4">
    <source>
        <dbReference type="ARBA" id="ARBA00023125"/>
    </source>
</evidence>
<dbReference type="NCBIfam" id="TIGR02937">
    <property type="entry name" value="sigma70-ECF"/>
    <property type="match status" value="1"/>
</dbReference>
<dbReference type="PANTHER" id="PTHR43133">
    <property type="entry name" value="RNA POLYMERASE ECF-TYPE SIGMA FACTO"/>
    <property type="match status" value="1"/>
</dbReference>
<keyword evidence="5" id="KW-0804">Transcription</keyword>
<accession>A0A5R8K8X2</accession>
<dbReference type="RefSeq" id="WP_138088688.1">
    <property type="nucleotide sequence ID" value="NZ_VAUV01000026.1"/>
</dbReference>
<protein>
    <submittedName>
        <fullName evidence="7">Sigma-70 family RNA polymerase sigma factor</fullName>
    </submittedName>
</protein>
<reference evidence="7 8" key="1">
    <citation type="submission" date="2019-05" db="EMBL/GenBank/DDBJ databases">
        <title>Verrucobacter flavum gen. nov., sp. nov. a new member of the family Verrucomicrobiaceae.</title>
        <authorList>
            <person name="Szuroczki S."/>
            <person name="Abbaszade G."/>
            <person name="Szabo A."/>
            <person name="Felfoldi T."/>
            <person name="Schumann P."/>
            <person name="Boka K."/>
            <person name="Keki Z."/>
            <person name="Toumi M."/>
            <person name="Toth E."/>
        </authorList>
    </citation>
    <scope>NUCLEOTIDE SEQUENCE [LARGE SCALE GENOMIC DNA]</scope>
    <source>
        <strain evidence="7 8">MG-N-17</strain>
    </source>
</reference>
<dbReference type="InterPro" id="IPR014284">
    <property type="entry name" value="RNA_pol_sigma-70_dom"/>
</dbReference>
<evidence type="ECO:0000313" key="8">
    <source>
        <dbReference type="Proteomes" id="UP000306196"/>
    </source>
</evidence>
<comment type="caution">
    <text evidence="7">The sequence shown here is derived from an EMBL/GenBank/DDBJ whole genome shotgun (WGS) entry which is preliminary data.</text>
</comment>
<dbReference type="EMBL" id="VAUV01000026">
    <property type="protein sequence ID" value="TLD68395.1"/>
    <property type="molecule type" value="Genomic_DNA"/>
</dbReference>
<dbReference type="PANTHER" id="PTHR43133:SF8">
    <property type="entry name" value="RNA POLYMERASE SIGMA FACTOR HI_1459-RELATED"/>
    <property type="match status" value="1"/>
</dbReference>
<sequence>MLVETRVTLLHRIADPADQRAWEEFVCLYAPLIFAFASRRGLQHADASDITQEVLSAVTKAIQGFEYDRTKGTFRSWLYTIVRRKMAGYFDRHAKTSRNNVDSGQELLEQQCAVAEDEAHWDLEFRRHIFQQATERARGEFSEKVWQVFVLTALEGRPVNEVGEQLQMRPGAVYVARHRVIRRLHDIVSSLTEEPAAFTT</sequence>
<proteinExistence type="inferred from homology"/>
<dbReference type="AlphaFoldDB" id="A0A5R8K8X2"/>
<gene>
    <name evidence="7" type="ORF">FEM03_23115</name>
</gene>
<dbReference type="InterPro" id="IPR007627">
    <property type="entry name" value="RNA_pol_sigma70_r2"/>
</dbReference>
<evidence type="ECO:0000256" key="5">
    <source>
        <dbReference type="ARBA" id="ARBA00023163"/>
    </source>
</evidence>
<dbReference type="InterPro" id="IPR039425">
    <property type="entry name" value="RNA_pol_sigma-70-like"/>
</dbReference>
<evidence type="ECO:0000259" key="6">
    <source>
        <dbReference type="Pfam" id="PF04542"/>
    </source>
</evidence>
<dbReference type="Proteomes" id="UP000306196">
    <property type="component" value="Unassembled WGS sequence"/>
</dbReference>
<feature type="domain" description="RNA polymerase sigma-70 region 2" evidence="6">
    <location>
        <begin position="29"/>
        <end position="95"/>
    </location>
</feature>
<dbReference type="InterPro" id="IPR036388">
    <property type="entry name" value="WH-like_DNA-bd_sf"/>
</dbReference>
<dbReference type="InterPro" id="IPR013325">
    <property type="entry name" value="RNA_pol_sigma_r2"/>
</dbReference>
<dbReference type="GO" id="GO:0016987">
    <property type="term" value="F:sigma factor activity"/>
    <property type="evidence" value="ECO:0007669"/>
    <property type="project" value="UniProtKB-KW"/>
</dbReference>
<keyword evidence="3" id="KW-0731">Sigma factor</keyword>
<evidence type="ECO:0000256" key="1">
    <source>
        <dbReference type="ARBA" id="ARBA00010641"/>
    </source>
</evidence>
<keyword evidence="2" id="KW-0805">Transcription regulation</keyword>
<name>A0A5R8K8X2_9BACT</name>
<evidence type="ECO:0000256" key="3">
    <source>
        <dbReference type="ARBA" id="ARBA00023082"/>
    </source>
</evidence>
<keyword evidence="8" id="KW-1185">Reference proteome</keyword>
<dbReference type="GO" id="GO:0006352">
    <property type="term" value="P:DNA-templated transcription initiation"/>
    <property type="evidence" value="ECO:0007669"/>
    <property type="project" value="InterPro"/>
</dbReference>
<dbReference type="GO" id="GO:0003677">
    <property type="term" value="F:DNA binding"/>
    <property type="evidence" value="ECO:0007669"/>
    <property type="project" value="UniProtKB-KW"/>
</dbReference>
<keyword evidence="4" id="KW-0238">DNA-binding</keyword>
<dbReference type="Gene3D" id="1.10.1740.10">
    <property type="match status" value="1"/>
</dbReference>
<organism evidence="7 8">
    <name type="scientific">Phragmitibacter flavus</name>
    <dbReference type="NCBI Taxonomy" id="2576071"/>
    <lineage>
        <taxon>Bacteria</taxon>
        <taxon>Pseudomonadati</taxon>
        <taxon>Verrucomicrobiota</taxon>
        <taxon>Verrucomicrobiia</taxon>
        <taxon>Verrucomicrobiales</taxon>
        <taxon>Verrucomicrobiaceae</taxon>
        <taxon>Phragmitibacter</taxon>
    </lineage>
</organism>
<dbReference type="SUPFAM" id="SSF88659">
    <property type="entry name" value="Sigma3 and sigma4 domains of RNA polymerase sigma factors"/>
    <property type="match status" value="1"/>
</dbReference>
<dbReference type="OrthoDB" id="265863at2"/>